<evidence type="ECO:0000313" key="2">
    <source>
        <dbReference type="EMBL" id="CAF0833526.1"/>
    </source>
</evidence>
<feature type="compositionally biased region" description="Polar residues" evidence="1">
    <location>
        <begin position="80"/>
        <end position="93"/>
    </location>
</feature>
<feature type="region of interest" description="Disordered" evidence="1">
    <location>
        <begin position="80"/>
        <end position="126"/>
    </location>
</feature>
<organism evidence="2 4">
    <name type="scientific">Didymodactylos carnosus</name>
    <dbReference type="NCBI Taxonomy" id="1234261"/>
    <lineage>
        <taxon>Eukaryota</taxon>
        <taxon>Metazoa</taxon>
        <taxon>Spiralia</taxon>
        <taxon>Gnathifera</taxon>
        <taxon>Rotifera</taxon>
        <taxon>Eurotatoria</taxon>
        <taxon>Bdelloidea</taxon>
        <taxon>Philodinida</taxon>
        <taxon>Philodinidae</taxon>
        <taxon>Didymodactylos</taxon>
    </lineage>
</organism>
<protein>
    <submittedName>
        <fullName evidence="2">Uncharacterized protein</fullName>
    </submittedName>
</protein>
<feature type="non-terminal residue" evidence="2">
    <location>
        <position position="1"/>
    </location>
</feature>
<name>A0A813UWZ4_9BILA</name>
<dbReference type="EMBL" id="CAJNOQ010000739">
    <property type="protein sequence ID" value="CAF0833526.1"/>
    <property type="molecule type" value="Genomic_DNA"/>
</dbReference>
<proteinExistence type="predicted"/>
<evidence type="ECO:0000313" key="3">
    <source>
        <dbReference type="EMBL" id="CAF3620628.1"/>
    </source>
</evidence>
<dbReference type="AlphaFoldDB" id="A0A813UWZ4"/>
<accession>A0A813UWZ4</accession>
<evidence type="ECO:0000313" key="4">
    <source>
        <dbReference type="Proteomes" id="UP000663829"/>
    </source>
</evidence>
<comment type="caution">
    <text evidence="2">The sequence shown here is derived from an EMBL/GenBank/DDBJ whole genome shotgun (WGS) entry which is preliminary data.</text>
</comment>
<keyword evidence="4" id="KW-1185">Reference proteome</keyword>
<reference evidence="2" key="1">
    <citation type="submission" date="2021-02" db="EMBL/GenBank/DDBJ databases">
        <authorList>
            <person name="Nowell W R."/>
        </authorList>
    </citation>
    <scope>NUCLEOTIDE SEQUENCE</scope>
</reference>
<dbReference type="Proteomes" id="UP000681722">
    <property type="component" value="Unassembled WGS sequence"/>
</dbReference>
<dbReference type="OrthoDB" id="2161780at2759"/>
<dbReference type="Proteomes" id="UP000663829">
    <property type="component" value="Unassembled WGS sequence"/>
</dbReference>
<dbReference type="EMBL" id="CAJOBC010000739">
    <property type="protein sequence ID" value="CAF3620628.1"/>
    <property type="molecule type" value="Genomic_DNA"/>
</dbReference>
<feature type="compositionally biased region" description="Low complexity" evidence="1">
    <location>
        <begin position="108"/>
        <end position="126"/>
    </location>
</feature>
<sequence length="126" mass="14193">VMAEKVREGIRQAEKGLQNENQQLLSQEGILRQLPIVSNLLSWWSPSISPTIKGLSFDLKSGALESTEPVHRYHMQIQNTSTIDQHDLQQQANMHREQSDSMAHQSENETSSSPSSIPITNEKNSQ</sequence>
<gene>
    <name evidence="2" type="ORF">GPM918_LOCUS5182</name>
    <name evidence="3" type="ORF">SRO942_LOCUS5182</name>
</gene>
<evidence type="ECO:0000256" key="1">
    <source>
        <dbReference type="SAM" id="MobiDB-lite"/>
    </source>
</evidence>